<dbReference type="SMART" id="SM00382">
    <property type="entry name" value="AAA"/>
    <property type="match status" value="1"/>
</dbReference>
<dbReference type="InterPro" id="IPR003593">
    <property type="entry name" value="AAA+_ATPase"/>
</dbReference>
<dbReference type="GO" id="GO:0055085">
    <property type="term" value="P:transmembrane transport"/>
    <property type="evidence" value="ECO:0007669"/>
    <property type="project" value="UniProtKB-ARBA"/>
</dbReference>
<dbReference type="InterPro" id="IPR017871">
    <property type="entry name" value="ABC_transporter-like_CS"/>
</dbReference>
<evidence type="ECO:0000256" key="3">
    <source>
        <dbReference type="ARBA" id="ARBA00022840"/>
    </source>
</evidence>
<evidence type="ECO:0000259" key="4">
    <source>
        <dbReference type="PROSITE" id="PS50893"/>
    </source>
</evidence>
<dbReference type="Proteomes" id="UP000595276">
    <property type="component" value="Chromosome"/>
</dbReference>
<dbReference type="PROSITE" id="PS50893">
    <property type="entry name" value="ABC_TRANSPORTER_2"/>
    <property type="match status" value="1"/>
</dbReference>
<evidence type="ECO:0000313" key="5">
    <source>
        <dbReference type="EMBL" id="QQB62659.1"/>
    </source>
</evidence>
<organism evidence="5 6">
    <name type="scientific">Anaerococcus vaginalis</name>
    <dbReference type="NCBI Taxonomy" id="33037"/>
    <lineage>
        <taxon>Bacteria</taxon>
        <taxon>Bacillati</taxon>
        <taxon>Bacillota</taxon>
        <taxon>Tissierellia</taxon>
        <taxon>Tissierellales</taxon>
        <taxon>Peptoniphilaceae</taxon>
        <taxon>Anaerococcus</taxon>
    </lineage>
</organism>
<name>A0A7T4F2I1_9FIRM</name>
<dbReference type="PANTHER" id="PTHR43776">
    <property type="entry name" value="TRANSPORT ATP-BINDING PROTEIN"/>
    <property type="match status" value="1"/>
</dbReference>
<dbReference type="Gene3D" id="3.40.50.300">
    <property type="entry name" value="P-loop containing nucleotide triphosphate hydrolases"/>
    <property type="match status" value="1"/>
</dbReference>
<dbReference type="GO" id="GO:0005524">
    <property type="term" value="F:ATP binding"/>
    <property type="evidence" value="ECO:0007669"/>
    <property type="project" value="UniProtKB-KW"/>
</dbReference>
<dbReference type="AlphaFoldDB" id="A0A7T4F2I1"/>
<proteinExistence type="predicted"/>
<keyword evidence="2" id="KW-0547">Nucleotide-binding</keyword>
<evidence type="ECO:0000313" key="6">
    <source>
        <dbReference type="Proteomes" id="UP000595276"/>
    </source>
</evidence>
<dbReference type="InterPro" id="IPR003439">
    <property type="entry name" value="ABC_transporter-like_ATP-bd"/>
</dbReference>
<gene>
    <name evidence="5" type="ORF">I6H45_04050</name>
</gene>
<keyword evidence="3 5" id="KW-0067">ATP-binding</keyword>
<dbReference type="InterPro" id="IPR050319">
    <property type="entry name" value="ABC_transp_ATP-bind"/>
</dbReference>
<dbReference type="PROSITE" id="PS00211">
    <property type="entry name" value="ABC_TRANSPORTER_1"/>
    <property type="match status" value="1"/>
</dbReference>
<dbReference type="GO" id="GO:0016887">
    <property type="term" value="F:ATP hydrolysis activity"/>
    <property type="evidence" value="ECO:0007669"/>
    <property type="project" value="InterPro"/>
</dbReference>
<dbReference type="CDD" id="cd03257">
    <property type="entry name" value="ABC_NikE_OppD_transporters"/>
    <property type="match status" value="1"/>
</dbReference>
<dbReference type="EMBL" id="CP066014">
    <property type="protein sequence ID" value="QQB62659.1"/>
    <property type="molecule type" value="Genomic_DNA"/>
</dbReference>
<evidence type="ECO:0000256" key="1">
    <source>
        <dbReference type="ARBA" id="ARBA00022448"/>
    </source>
</evidence>
<reference evidence="5 6" key="1">
    <citation type="submission" date="2020-12" db="EMBL/GenBank/DDBJ databases">
        <title>FDA dAtabase for Regulatory Grade micrObial Sequences (FDA-ARGOS): Supporting development and validation of Infectious Disease Dx tests.</title>
        <authorList>
            <person name="Sproer C."/>
            <person name="Gronow S."/>
            <person name="Severitt S."/>
            <person name="Schroder I."/>
            <person name="Tallon L."/>
            <person name="Sadzewicz L."/>
            <person name="Zhao X."/>
            <person name="Boylan J."/>
            <person name="Ott S."/>
            <person name="Bowen H."/>
            <person name="Vavikolanu K."/>
            <person name="Mehta A."/>
            <person name="Aluvathingal J."/>
            <person name="Nadendla S."/>
            <person name="Lowell S."/>
            <person name="Myers T."/>
            <person name="Yan Y."/>
            <person name="Sichtig H."/>
        </authorList>
    </citation>
    <scope>NUCLEOTIDE SEQUENCE [LARGE SCALE GENOMIC DNA]</scope>
    <source>
        <strain evidence="5 6">FDAARGOS_988</strain>
    </source>
</reference>
<dbReference type="InterPro" id="IPR027417">
    <property type="entry name" value="P-loop_NTPase"/>
</dbReference>
<feature type="domain" description="ABC transporter" evidence="4">
    <location>
        <begin position="6"/>
        <end position="236"/>
    </location>
</feature>
<sequence>MEMDEIAMSNVSLSFETVKGTFKALDQISFSLKRGDNLSLIGESGSGKSTIAKALIGLERIDEGSILYDSVDISKLKLKKIRKYRKNIQSVFQDTSGTLNPGISTFKNLEEGLINLTNLSKKERKEKVLLFCEDLHLKKEILDVPVHQLSGGEQRRLSLIRALMVNPDFLILDEVTAGLDLLTIEKVLNLLFYYQSKHSISYIFITHDINQAKQISDYIIEIKKGKILREGKLQRR</sequence>
<dbReference type="KEGG" id="avg:I6H45_04050"/>
<accession>A0A7T4F2I1</accession>
<dbReference type="Pfam" id="PF00005">
    <property type="entry name" value="ABC_tran"/>
    <property type="match status" value="1"/>
</dbReference>
<evidence type="ECO:0000256" key="2">
    <source>
        <dbReference type="ARBA" id="ARBA00022741"/>
    </source>
</evidence>
<keyword evidence="1" id="KW-0813">Transport</keyword>
<dbReference type="SUPFAM" id="SSF52540">
    <property type="entry name" value="P-loop containing nucleoside triphosphate hydrolases"/>
    <property type="match status" value="1"/>
</dbReference>
<protein>
    <submittedName>
        <fullName evidence="5">ABC transporter ATP-binding protein</fullName>
    </submittedName>
</protein>